<dbReference type="Gene3D" id="3.40.50.300">
    <property type="entry name" value="P-loop containing nucleotide triphosphate hydrolases"/>
    <property type="match status" value="1"/>
</dbReference>
<comment type="caution">
    <text evidence="1">The sequence shown here is derived from an EMBL/GenBank/DDBJ whole genome shotgun (WGS) entry which is preliminary data.</text>
</comment>
<dbReference type="EMBL" id="VDDB01000005">
    <property type="protein sequence ID" value="TNB98434.1"/>
    <property type="molecule type" value="Genomic_DNA"/>
</dbReference>
<reference evidence="1" key="1">
    <citation type="submission" date="2019-06" db="EMBL/GenBank/DDBJ databases">
        <title>Pseudomonas-derived Butenolides : (Bio)synthesis of Styrolides.</title>
        <authorList>
            <person name="Klapper M."/>
            <person name="Chowdhury S."/>
            <person name="Stallforth P."/>
        </authorList>
    </citation>
    <scope>NUCLEOTIDE SEQUENCE [LARGE SCALE GENOMIC DNA]</scope>
    <source>
        <strain evidence="1">EC-S101</strain>
    </source>
</reference>
<evidence type="ECO:0008006" key="3">
    <source>
        <dbReference type="Google" id="ProtNLM"/>
    </source>
</evidence>
<sequence>MIDKSITNPGIHKQFLMENYSEDERKILLNLSKDWYLTNSGQEIRVAQSRYSYFLMKPSQRTSEMFNIERELICVFSDYEYFEPRSFDIFDKVLQLLPKMRTETVCGLLISRANVVEEKVERLLKSDPEHSIVIPATYQELLNYDCIRILENKFRKHFYSRDLFGFLSPLKKDIYFFGRSNLITELINRYQSGEHTSLFGLRKSGKTSIVYAIERKLASLGQHALLLDCESPSIHLCRWNELLEKLVNLYAKAKQTKIKVDTKDRYAEKDAADSFETDMMRIFESKKPSSMLFIFDEIERISPGTASSDHWRSNTDFLYFWQTLRGFYQKNPEVFCYMLVGTNPSCVESATVVGHDNPIYASIPSQYVPSFSVEQVKQMVVRLGDYMGLKFDDLIAAKLTDDFGGHPFLIRQMCSCIHKMAGINRPVIIDKVIYNKAKEEFKLHSKDYLDMMLQVLSEWYPDEYEMLRFLAQGDQESFENFAFDNASLTRHLIGYGLIQKGADGYAFNLEAISELLKTKHSNEKINLTNEEMVQEVSVRRNLLEKNLRTLARNVLKITYGPVKAATTVLSALPETRRTAFVGANINSLLDRDKSPLFFLELINLIKREWAIFDKSLEIEKTKLVLMLEEINLFGRPEAHAKNLSKDEFTQLRLHFNKLDTLLAE</sequence>
<dbReference type="PANTHER" id="PTHR34301:SF8">
    <property type="entry name" value="ATPASE DOMAIN-CONTAINING PROTEIN"/>
    <property type="match status" value="1"/>
</dbReference>
<keyword evidence="2" id="KW-1185">Reference proteome</keyword>
<gene>
    <name evidence="1" type="ORF">FHG55_05120</name>
</gene>
<dbReference type="RefSeq" id="WP_139053876.1">
    <property type="nucleotide sequence ID" value="NZ_VDDB01000005.1"/>
</dbReference>
<accession>A0A5C4L0U6</accession>
<evidence type="ECO:0000313" key="1">
    <source>
        <dbReference type="EMBL" id="TNB98434.1"/>
    </source>
</evidence>
<proteinExistence type="predicted"/>
<dbReference type="PANTHER" id="PTHR34301">
    <property type="entry name" value="DNA-BINDING PROTEIN-RELATED"/>
    <property type="match status" value="1"/>
</dbReference>
<dbReference type="Proteomes" id="UP000306272">
    <property type="component" value="Unassembled WGS sequence"/>
</dbReference>
<evidence type="ECO:0000313" key="2">
    <source>
        <dbReference type="Proteomes" id="UP000306272"/>
    </source>
</evidence>
<protein>
    <recommendedName>
        <fullName evidence="3">ATP-binding protein</fullName>
    </recommendedName>
</protein>
<dbReference type="SUPFAM" id="SSF52540">
    <property type="entry name" value="P-loop containing nucleoside triphosphate hydrolases"/>
    <property type="match status" value="1"/>
</dbReference>
<dbReference type="AlphaFoldDB" id="A0A5C4L0U6"/>
<dbReference type="InterPro" id="IPR027417">
    <property type="entry name" value="P-loop_NTPase"/>
</dbReference>
<organism evidence="1 2">
    <name type="scientific">Pseudomonas jessenii</name>
    <dbReference type="NCBI Taxonomy" id="77298"/>
    <lineage>
        <taxon>Bacteria</taxon>
        <taxon>Pseudomonadati</taxon>
        <taxon>Pseudomonadota</taxon>
        <taxon>Gammaproteobacteria</taxon>
        <taxon>Pseudomonadales</taxon>
        <taxon>Pseudomonadaceae</taxon>
        <taxon>Pseudomonas</taxon>
    </lineage>
</organism>
<name>A0A5C4L0U6_PSEJE</name>